<dbReference type="PROSITE" id="PS50893">
    <property type="entry name" value="ABC_TRANSPORTER_2"/>
    <property type="match status" value="1"/>
</dbReference>
<keyword evidence="2" id="KW-0547">Nucleotide-binding</keyword>
<dbReference type="InterPro" id="IPR003439">
    <property type="entry name" value="ABC_transporter-like_ATP-bd"/>
</dbReference>
<keyword evidence="1" id="KW-0813">Transport</keyword>
<evidence type="ECO:0000313" key="5">
    <source>
        <dbReference type="EMBL" id="SHE28053.1"/>
    </source>
</evidence>
<dbReference type="InterPro" id="IPR003593">
    <property type="entry name" value="AAA+_ATPase"/>
</dbReference>
<dbReference type="AlphaFoldDB" id="A0A1M4S772"/>
<keyword evidence="3 5" id="KW-0067">ATP-binding</keyword>
<evidence type="ECO:0000256" key="2">
    <source>
        <dbReference type="ARBA" id="ARBA00022741"/>
    </source>
</evidence>
<accession>A0A1M4S772</accession>
<dbReference type="Gene3D" id="3.40.50.300">
    <property type="entry name" value="P-loop containing nucleotide triphosphate hydrolases"/>
    <property type="match status" value="1"/>
</dbReference>
<dbReference type="GO" id="GO:1903806">
    <property type="term" value="P:L-isoleucine import across plasma membrane"/>
    <property type="evidence" value="ECO:0007669"/>
    <property type="project" value="TreeGrafter"/>
</dbReference>
<dbReference type="Proteomes" id="UP000184423">
    <property type="component" value="Unassembled WGS sequence"/>
</dbReference>
<dbReference type="GO" id="GO:0016887">
    <property type="term" value="F:ATP hydrolysis activity"/>
    <property type="evidence" value="ECO:0007669"/>
    <property type="project" value="InterPro"/>
</dbReference>
<dbReference type="GO" id="GO:0005886">
    <property type="term" value="C:plasma membrane"/>
    <property type="evidence" value="ECO:0007669"/>
    <property type="project" value="TreeGrafter"/>
</dbReference>
<dbReference type="Pfam" id="PF12399">
    <property type="entry name" value="BCA_ABC_TP_C"/>
    <property type="match status" value="1"/>
</dbReference>
<dbReference type="InterPro" id="IPR027417">
    <property type="entry name" value="P-loop_NTPase"/>
</dbReference>
<dbReference type="CDD" id="cd03219">
    <property type="entry name" value="ABC_Mj1267_LivG_branched"/>
    <property type="match status" value="1"/>
</dbReference>
<dbReference type="InterPro" id="IPR051120">
    <property type="entry name" value="ABC_AA/LPS_Transport"/>
</dbReference>
<dbReference type="GO" id="GO:0015808">
    <property type="term" value="P:L-alanine transport"/>
    <property type="evidence" value="ECO:0007669"/>
    <property type="project" value="TreeGrafter"/>
</dbReference>
<protein>
    <submittedName>
        <fullName evidence="5">Amino acid/amide ABC transporter ATP-binding protein 1, HAAT family</fullName>
    </submittedName>
</protein>
<dbReference type="EMBL" id="FQVG01000001">
    <property type="protein sequence ID" value="SHE28053.1"/>
    <property type="molecule type" value="Genomic_DNA"/>
</dbReference>
<dbReference type="GO" id="GO:0005304">
    <property type="term" value="F:L-valine transmembrane transporter activity"/>
    <property type="evidence" value="ECO:0007669"/>
    <property type="project" value="TreeGrafter"/>
</dbReference>
<sequence length="253" mass="28525">MNKQALNFKDITIAFGGLKAIDSLSFDVKEGEIVGIIGPNGAGKTTLFNIISRFYKQDTGKIEVFGEDVSSLKPHDVINKGIVRTFQNVELFKHMTVLDNLLIGQHRNLNYNIFSSLIMTRRVKRIEEDAKKRAFEILNILGIGNYAYYYPINLPYGIQKKVELARALISNPKILILDEPAAGMNDTETIDLSNKLKELKDKFNLTIIVIEHHMPFVMNICDRVVVLNFGKKIAEGTPNEIKTNPQVIEAYLG</sequence>
<dbReference type="InterPro" id="IPR032823">
    <property type="entry name" value="BCA_ABC_TP_C"/>
</dbReference>
<dbReference type="GO" id="GO:0015188">
    <property type="term" value="F:L-isoleucine transmembrane transporter activity"/>
    <property type="evidence" value="ECO:0007669"/>
    <property type="project" value="TreeGrafter"/>
</dbReference>
<name>A0A1M4S772_9CLOT</name>
<dbReference type="GO" id="GO:0005524">
    <property type="term" value="F:ATP binding"/>
    <property type="evidence" value="ECO:0007669"/>
    <property type="project" value="UniProtKB-KW"/>
</dbReference>
<dbReference type="GO" id="GO:1903805">
    <property type="term" value="P:L-valine import across plasma membrane"/>
    <property type="evidence" value="ECO:0007669"/>
    <property type="project" value="TreeGrafter"/>
</dbReference>
<feature type="domain" description="ABC transporter" evidence="4">
    <location>
        <begin position="6"/>
        <end position="252"/>
    </location>
</feature>
<keyword evidence="6" id="KW-1185">Reference proteome</keyword>
<reference evidence="6" key="1">
    <citation type="submission" date="2016-11" db="EMBL/GenBank/DDBJ databases">
        <authorList>
            <person name="Varghese N."/>
            <person name="Submissions S."/>
        </authorList>
    </citation>
    <scope>NUCLEOTIDE SEQUENCE [LARGE SCALE GENOMIC DNA]</scope>
    <source>
        <strain evidence="6">DSM 10124</strain>
    </source>
</reference>
<organism evidence="5 6">
    <name type="scientific">Caloramator proteoclasticus DSM 10124</name>
    <dbReference type="NCBI Taxonomy" id="1121262"/>
    <lineage>
        <taxon>Bacteria</taxon>
        <taxon>Bacillati</taxon>
        <taxon>Bacillota</taxon>
        <taxon>Clostridia</taxon>
        <taxon>Eubacteriales</taxon>
        <taxon>Clostridiaceae</taxon>
        <taxon>Caloramator</taxon>
    </lineage>
</organism>
<dbReference type="GO" id="GO:0015192">
    <property type="term" value="F:L-phenylalanine transmembrane transporter activity"/>
    <property type="evidence" value="ECO:0007669"/>
    <property type="project" value="TreeGrafter"/>
</dbReference>
<evidence type="ECO:0000256" key="3">
    <source>
        <dbReference type="ARBA" id="ARBA00022840"/>
    </source>
</evidence>
<dbReference type="SUPFAM" id="SSF52540">
    <property type="entry name" value="P-loop containing nucleoside triphosphate hydrolases"/>
    <property type="match status" value="1"/>
</dbReference>
<dbReference type="RefSeq" id="WP_027307958.1">
    <property type="nucleotide sequence ID" value="NZ_FQVG01000001.1"/>
</dbReference>
<dbReference type="FunFam" id="3.40.50.300:FF:000421">
    <property type="entry name" value="Branched-chain amino acid ABC transporter ATP-binding protein"/>
    <property type="match status" value="1"/>
</dbReference>
<dbReference type="PANTHER" id="PTHR45772:SF7">
    <property type="entry name" value="AMINO ACID ABC TRANSPORTER ATP-BINDING PROTEIN"/>
    <property type="match status" value="1"/>
</dbReference>
<evidence type="ECO:0000259" key="4">
    <source>
        <dbReference type="PROSITE" id="PS50893"/>
    </source>
</evidence>
<dbReference type="SMART" id="SM00382">
    <property type="entry name" value="AAA"/>
    <property type="match status" value="1"/>
</dbReference>
<evidence type="ECO:0000256" key="1">
    <source>
        <dbReference type="ARBA" id="ARBA00022448"/>
    </source>
</evidence>
<evidence type="ECO:0000313" key="6">
    <source>
        <dbReference type="Proteomes" id="UP000184423"/>
    </source>
</evidence>
<dbReference type="Pfam" id="PF00005">
    <property type="entry name" value="ABC_tran"/>
    <property type="match status" value="1"/>
</dbReference>
<dbReference type="PANTHER" id="PTHR45772">
    <property type="entry name" value="CONSERVED COMPONENT OF ABC TRANSPORTER FOR NATURAL AMINO ACIDS-RELATED"/>
    <property type="match status" value="1"/>
</dbReference>
<proteinExistence type="predicted"/>
<dbReference type="GO" id="GO:0042941">
    <property type="term" value="P:D-alanine transmembrane transport"/>
    <property type="evidence" value="ECO:0007669"/>
    <property type="project" value="TreeGrafter"/>
</dbReference>
<gene>
    <name evidence="5" type="ORF">SAMN02746091_00034</name>
</gene>